<dbReference type="GO" id="GO:0035516">
    <property type="term" value="F:broad specificity oxidative DNA demethylase activity"/>
    <property type="evidence" value="ECO:0007669"/>
    <property type="project" value="TreeGrafter"/>
</dbReference>
<dbReference type="Gene3D" id="2.60.120.590">
    <property type="entry name" value="Alpha-ketoglutarate-dependent dioxygenase AlkB-like"/>
    <property type="match status" value="1"/>
</dbReference>
<dbReference type="OrthoDB" id="2163491at2759"/>
<feature type="compositionally biased region" description="Basic and acidic residues" evidence="1">
    <location>
        <begin position="205"/>
        <end position="214"/>
    </location>
</feature>
<dbReference type="GO" id="GO:0006307">
    <property type="term" value="P:DNA alkylation repair"/>
    <property type="evidence" value="ECO:0007669"/>
    <property type="project" value="TreeGrafter"/>
</dbReference>
<feature type="compositionally biased region" description="Polar residues" evidence="1">
    <location>
        <begin position="239"/>
        <end position="263"/>
    </location>
</feature>
<protein>
    <recommendedName>
        <fullName evidence="4">Alpha-ketoglutarate-dependent dioxygenase AlkB-like domain-containing protein</fullName>
    </recommendedName>
</protein>
<evidence type="ECO:0000313" key="2">
    <source>
        <dbReference type="EMBL" id="KAF2743310.1"/>
    </source>
</evidence>
<dbReference type="Proteomes" id="UP000799440">
    <property type="component" value="Unassembled WGS sequence"/>
</dbReference>
<dbReference type="InterPro" id="IPR032852">
    <property type="entry name" value="ALKBH2"/>
</dbReference>
<accession>A0A6A6V0Y2</accession>
<name>A0A6A6V0Y2_9PLEO</name>
<feature type="region of interest" description="Disordered" evidence="1">
    <location>
        <begin position="153"/>
        <end position="295"/>
    </location>
</feature>
<dbReference type="PANTHER" id="PTHR31573">
    <property type="entry name" value="ALPHA-KETOGLUTARATE-DEPENDENT DIOXYGENASE ALKB HOMOLOG 2"/>
    <property type="match status" value="1"/>
</dbReference>
<evidence type="ECO:0000313" key="3">
    <source>
        <dbReference type="Proteomes" id="UP000799440"/>
    </source>
</evidence>
<dbReference type="InterPro" id="IPR037151">
    <property type="entry name" value="AlkB-like_sf"/>
</dbReference>
<proteinExistence type="predicted"/>
<gene>
    <name evidence="2" type="ORF">M011DRAFT_529213</name>
</gene>
<dbReference type="SUPFAM" id="SSF51197">
    <property type="entry name" value="Clavaminate synthase-like"/>
    <property type="match status" value="1"/>
</dbReference>
<feature type="region of interest" description="Disordered" evidence="1">
    <location>
        <begin position="320"/>
        <end position="344"/>
    </location>
</feature>
<feature type="compositionally biased region" description="Low complexity" evidence="1">
    <location>
        <begin position="64"/>
        <end position="78"/>
    </location>
</feature>
<dbReference type="GO" id="GO:0008198">
    <property type="term" value="F:ferrous iron binding"/>
    <property type="evidence" value="ECO:0007669"/>
    <property type="project" value="TreeGrafter"/>
</dbReference>
<dbReference type="GO" id="GO:0051747">
    <property type="term" value="F:cytosine C-5 DNA demethylase activity"/>
    <property type="evidence" value="ECO:0007669"/>
    <property type="project" value="TreeGrafter"/>
</dbReference>
<sequence>MAHVDDLNTGHKRKRRDSSTEEQDAGFQTEPVPSTLSFWDDSDSTLSDYPSDLSELGAEDELITSSNTTPPLSVTTTPVDAAPDKVDTPPNEALRSSGVIMEDLPKMKAADSPPLSKHMSRRTLAALEAPKHVESMLPARKKIRRSLIVKLSVRFPQNAQPADGATPEKSKEEEPTEATNSTGTGVAAPAQEDLVQEVSIGLETHQVEAKERASPEAVPQSAQPPSPTKDDASMVVRMGSSTPMNAAASLTASEAVSSQSPETACQPLQAVRSSDAGVTADLVSPPPPRKESEFNTAQGLLSPQGTVSSPSVVLVSQPSISEGPEKATMQEPMSPQSTDRTDSSAGDFIHETFLARRASAPKPKPTRRPEVWAETRQEVCETLPYFRSYHGGTYSTGGYVRGVMQDKGAFSRDYTDSNVVICRAGGGMVKDKSGKMVLGSDRGENSASASLRNCMQYYSPVVIITGQENPTLPVRPEHTYCVLDYFKPTHIWSERSGGKTMLRYRFEKLNLNKPCWWQAEAEPVGLGDLPPAPVVFCDTCKNPSQQVYLQGWMCLQPACQNFWILPSGNQPVEEELLYDPTLPQAENAMAHRQYGAFFGSHGPEWFVPSVVAVSCACPGWHGSALVAKALREPYFPITTTYSFSRDIHQADIGLEVRFEHNYRINIYRIPGIEGFVAHLIANKPIVEEANGPDAMFEELQSTDIDLRRRPLGGGLTKGEAYTRHFVVNYGMPYKFIAATASSSFDGAANAINASRSRLNWASKFMARHYTGISTQGIYNDTPPVPGCKKYAERLAQVQSLAELKTSAPKSKYNEHLKSLEKQLGLSSSGNAKDAITMTLGHGDVVVMHGADIQKYYEHSVEHGGKLRFALTCRYIDPDSLKEADKPKYEVGKDTGVYDGAAVGKNAQ</sequence>
<keyword evidence="3" id="KW-1185">Reference proteome</keyword>
<dbReference type="AlphaFoldDB" id="A0A6A6V0Y2"/>
<dbReference type="EMBL" id="MU006598">
    <property type="protein sequence ID" value="KAF2743310.1"/>
    <property type="molecule type" value="Genomic_DNA"/>
</dbReference>
<organism evidence="2 3">
    <name type="scientific">Sporormia fimetaria CBS 119925</name>
    <dbReference type="NCBI Taxonomy" id="1340428"/>
    <lineage>
        <taxon>Eukaryota</taxon>
        <taxon>Fungi</taxon>
        <taxon>Dikarya</taxon>
        <taxon>Ascomycota</taxon>
        <taxon>Pezizomycotina</taxon>
        <taxon>Dothideomycetes</taxon>
        <taxon>Pleosporomycetidae</taxon>
        <taxon>Pleosporales</taxon>
        <taxon>Sporormiaceae</taxon>
        <taxon>Sporormia</taxon>
    </lineage>
</organism>
<evidence type="ECO:0000256" key="1">
    <source>
        <dbReference type="SAM" id="MobiDB-lite"/>
    </source>
</evidence>
<feature type="region of interest" description="Disordered" evidence="1">
    <location>
        <begin position="1"/>
        <end position="121"/>
    </location>
</feature>
<reference evidence="2" key="1">
    <citation type="journal article" date="2020" name="Stud. Mycol.">
        <title>101 Dothideomycetes genomes: a test case for predicting lifestyles and emergence of pathogens.</title>
        <authorList>
            <person name="Haridas S."/>
            <person name="Albert R."/>
            <person name="Binder M."/>
            <person name="Bloem J."/>
            <person name="Labutti K."/>
            <person name="Salamov A."/>
            <person name="Andreopoulos B."/>
            <person name="Baker S."/>
            <person name="Barry K."/>
            <person name="Bills G."/>
            <person name="Bluhm B."/>
            <person name="Cannon C."/>
            <person name="Castanera R."/>
            <person name="Culley D."/>
            <person name="Daum C."/>
            <person name="Ezra D."/>
            <person name="Gonzalez J."/>
            <person name="Henrissat B."/>
            <person name="Kuo A."/>
            <person name="Liang C."/>
            <person name="Lipzen A."/>
            <person name="Lutzoni F."/>
            <person name="Magnuson J."/>
            <person name="Mondo S."/>
            <person name="Nolan M."/>
            <person name="Ohm R."/>
            <person name="Pangilinan J."/>
            <person name="Park H.-J."/>
            <person name="Ramirez L."/>
            <person name="Alfaro M."/>
            <person name="Sun H."/>
            <person name="Tritt A."/>
            <person name="Yoshinaga Y."/>
            <person name="Zwiers L.-H."/>
            <person name="Turgeon B."/>
            <person name="Goodwin S."/>
            <person name="Spatafora J."/>
            <person name="Crous P."/>
            <person name="Grigoriev I."/>
        </authorList>
    </citation>
    <scope>NUCLEOTIDE SEQUENCE</scope>
    <source>
        <strain evidence="2">CBS 119925</strain>
    </source>
</reference>
<evidence type="ECO:0008006" key="4">
    <source>
        <dbReference type="Google" id="ProtNLM"/>
    </source>
</evidence>
<dbReference type="PANTHER" id="PTHR31573:SF4">
    <property type="entry name" value="FE2OG DIOXYGENASE DOMAIN-CONTAINING PROTEIN"/>
    <property type="match status" value="1"/>
</dbReference>